<dbReference type="Pfam" id="PF13241">
    <property type="entry name" value="NAD_binding_7"/>
    <property type="match status" value="1"/>
</dbReference>
<evidence type="ECO:0000313" key="7">
    <source>
        <dbReference type="Proteomes" id="UP000643554"/>
    </source>
</evidence>
<comment type="pathway">
    <text evidence="1">Porphyrin-containing compound metabolism; siroheme biosynthesis; sirohydrochlorin from precorrin-2: step 1/1.</text>
</comment>
<dbReference type="EC" id="1.3.1.76" evidence="2"/>
<comment type="caution">
    <text evidence="6">The sequence shown here is derived from an EMBL/GenBank/DDBJ whole genome shotgun (WGS) entry which is preliminary data.</text>
</comment>
<protein>
    <recommendedName>
        <fullName evidence="2">precorrin-2 dehydrogenase</fullName>
        <ecNumber evidence="2">1.3.1.76</ecNumber>
    </recommendedName>
</protein>
<keyword evidence="5" id="KW-0627">Porphyrin biosynthesis</keyword>
<evidence type="ECO:0000313" key="6">
    <source>
        <dbReference type="EMBL" id="HIP84898.1"/>
    </source>
</evidence>
<dbReference type="SUPFAM" id="SSF51735">
    <property type="entry name" value="NAD(P)-binding Rossmann-fold domains"/>
    <property type="match status" value="1"/>
</dbReference>
<evidence type="ECO:0000256" key="1">
    <source>
        <dbReference type="ARBA" id="ARBA00005010"/>
    </source>
</evidence>
<name>A0A832ZBZ2_9EURY</name>
<dbReference type="Gene3D" id="3.40.50.720">
    <property type="entry name" value="NAD(P)-binding Rossmann-like Domain"/>
    <property type="match status" value="1"/>
</dbReference>
<dbReference type="Gene3D" id="1.10.8.610">
    <property type="entry name" value="SirC, precorrin-2 dehydrogenase, C-terminal helical domain-like"/>
    <property type="match status" value="1"/>
</dbReference>
<dbReference type="PANTHER" id="PTHR35330:SF1">
    <property type="entry name" value="SIROHEME BIOSYNTHESIS PROTEIN MET8"/>
    <property type="match status" value="1"/>
</dbReference>
<evidence type="ECO:0000256" key="4">
    <source>
        <dbReference type="ARBA" id="ARBA00023027"/>
    </source>
</evidence>
<dbReference type="GO" id="GO:0019354">
    <property type="term" value="P:siroheme biosynthetic process"/>
    <property type="evidence" value="ECO:0007669"/>
    <property type="project" value="UniProtKB-UniPathway"/>
</dbReference>
<keyword evidence="4" id="KW-0520">NAD</keyword>
<sequence length="209" mass="25102">MIPVFIKLKGFKVCIFGFGEVGRRRLDKIVSGEPERITVYTKEEIDEETKRHYESICNIQFITSNLEELGDREIEEIVKEHDFIITAMGEENNRRIVNIAKRCKKFINSSTFERDINFIIPAYCYRDGIYFVIYTEGRSPLMARRIRELVEKYMENHREEIELQSNLRTFLKECVPSQRDRRDILEKVFKNEEFKRELLNLIEKYGRKK</sequence>
<dbReference type="Proteomes" id="UP000643554">
    <property type="component" value="Unassembled WGS sequence"/>
</dbReference>
<evidence type="ECO:0000256" key="3">
    <source>
        <dbReference type="ARBA" id="ARBA00023002"/>
    </source>
</evidence>
<reference evidence="6" key="1">
    <citation type="journal article" date="2020" name="ISME J.">
        <title>Gammaproteobacteria mediating utilization of methyl-, sulfur- and petroleum organic compounds in deep ocean hydrothermal plumes.</title>
        <authorList>
            <person name="Zhou Z."/>
            <person name="Liu Y."/>
            <person name="Pan J."/>
            <person name="Cron B.R."/>
            <person name="Toner B.M."/>
            <person name="Anantharaman K."/>
            <person name="Breier J.A."/>
            <person name="Dick G.J."/>
            <person name="Li M."/>
        </authorList>
    </citation>
    <scope>NUCLEOTIDE SEQUENCE</scope>
    <source>
        <strain evidence="6">SZUA-1453</strain>
    </source>
</reference>
<keyword evidence="3" id="KW-0560">Oxidoreductase</keyword>
<organism evidence="6 7">
    <name type="scientific">Methanothermococcus okinawensis</name>
    <dbReference type="NCBI Taxonomy" id="155863"/>
    <lineage>
        <taxon>Archaea</taxon>
        <taxon>Methanobacteriati</taxon>
        <taxon>Methanobacteriota</taxon>
        <taxon>Methanomada group</taxon>
        <taxon>Methanococci</taxon>
        <taxon>Methanococcales</taxon>
        <taxon>Methanococcaceae</taxon>
        <taxon>Methanothermococcus</taxon>
    </lineage>
</organism>
<dbReference type="EMBL" id="DQUI01000087">
    <property type="protein sequence ID" value="HIP84898.1"/>
    <property type="molecule type" value="Genomic_DNA"/>
</dbReference>
<accession>A0A832ZBZ2</accession>
<dbReference type="InterPro" id="IPR042518">
    <property type="entry name" value="SirC_C"/>
</dbReference>
<dbReference type="GO" id="GO:0004325">
    <property type="term" value="F:ferrochelatase activity"/>
    <property type="evidence" value="ECO:0007669"/>
    <property type="project" value="InterPro"/>
</dbReference>
<evidence type="ECO:0000256" key="5">
    <source>
        <dbReference type="ARBA" id="ARBA00023244"/>
    </source>
</evidence>
<dbReference type="UniPathway" id="UPA00262">
    <property type="reaction ID" value="UER00222"/>
</dbReference>
<dbReference type="AlphaFoldDB" id="A0A832ZBZ2"/>
<dbReference type="InterPro" id="IPR028161">
    <property type="entry name" value="Met8-like"/>
</dbReference>
<dbReference type="GO" id="GO:0043115">
    <property type="term" value="F:precorrin-2 dehydrogenase activity"/>
    <property type="evidence" value="ECO:0007669"/>
    <property type="project" value="UniProtKB-EC"/>
</dbReference>
<evidence type="ECO:0000256" key="2">
    <source>
        <dbReference type="ARBA" id="ARBA00012400"/>
    </source>
</evidence>
<dbReference type="InterPro" id="IPR036291">
    <property type="entry name" value="NAD(P)-bd_dom_sf"/>
</dbReference>
<dbReference type="PANTHER" id="PTHR35330">
    <property type="entry name" value="SIROHEME BIOSYNTHESIS PROTEIN MET8"/>
    <property type="match status" value="1"/>
</dbReference>
<gene>
    <name evidence="6" type="ORF">EYH15_05355</name>
</gene>
<proteinExistence type="predicted"/>
<dbReference type="SUPFAM" id="SSF75615">
    <property type="entry name" value="Siroheme synthase middle domains-like"/>
    <property type="match status" value="1"/>
</dbReference>